<dbReference type="Proteomes" id="UP000324800">
    <property type="component" value="Unassembled WGS sequence"/>
</dbReference>
<feature type="compositionally biased region" description="Polar residues" evidence="1">
    <location>
        <begin position="166"/>
        <end position="176"/>
    </location>
</feature>
<evidence type="ECO:0000313" key="2">
    <source>
        <dbReference type="EMBL" id="KAA6369093.1"/>
    </source>
</evidence>
<reference evidence="2 3" key="1">
    <citation type="submission" date="2019-03" db="EMBL/GenBank/DDBJ databases">
        <title>Single cell metagenomics reveals metabolic interactions within the superorganism composed of flagellate Streblomastix strix and complex community of Bacteroidetes bacteria on its surface.</title>
        <authorList>
            <person name="Treitli S.C."/>
            <person name="Kolisko M."/>
            <person name="Husnik F."/>
            <person name="Keeling P."/>
            <person name="Hampl V."/>
        </authorList>
    </citation>
    <scope>NUCLEOTIDE SEQUENCE [LARGE SCALE GENOMIC DNA]</scope>
    <source>
        <strain evidence="2">ST1C</strain>
    </source>
</reference>
<accession>A0A5J4UFX9</accession>
<gene>
    <name evidence="2" type="ORF">EZS28_035381</name>
</gene>
<organism evidence="2 3">
    <name type="scientific">Streblomastix strix</name>
    <dbReference type="NCBI Taxonomy" id="222440"/>
    <lineage>
        <taxon>Eukaryota</taxon>
        <taxon>Metamonada</taxon>
        <taxon>Preaxostyla</taxon>
        <taxon>Oxymonadida</taxon>
        <taxon>Streblomastigidae</taxon>
        <taxon>Streblomastix</taxon>
    </lineage>
</organism>
<evidence type="ECO:0000313" key="3">
    <source>
        <dbReference type="Proteomes" id="UP000324800"/>
    </source>
</evidence>
<name>A0A5J4UFX9_9EUKA</name>
<protein>
    <submittedName>
        <fullName evidence="2">Uncharacterized protein</fullName>
    </submittedName>
</protein>
<dbReference type="AlphaFoldDB" id="A0A5J4UFX9"/>
<comment type="caution">
    <text evidence="2">The sequence shown here is derived from an EMBL/GenBank/DDBJ whole genome shotgun (WGS) entry which is preliminary data.</text>
</comment>
<proteinExistence type="predicted"/>
<dbReference type="EMBL" id="SNRW01016708">
    <property type="protein sequence ID" value="KAA6369093.1"/>
    <property type="molecule type" value="Genomic_DNA"/>
</dbReference>
<evidence type="ECO:0000256" key="1">
    <source>
        <dbReference type="SAM" id="MobiDB-lite"/>
    </source>
</evidence>
<feature type="region of interest" description="Disordered" evidence="1">
    <location>
        <begin position="166"/>
        <end position="206"/>
    </location>
</feature>
<sequence length="362" mass="42549">MRDHQHERFHQIRIHPPVERKSEYQQTTTVVKDNEIQGNRRRSNGVQDNVRRRIERKHYYIDNKGTNQMDKPDINVKDIKREMEKDTGCENTEQKNRRFPFQVVRFERAKTNNQTWRLRHFTRHLLRISPPNSPNRITTIPSIRIPEQLPHVQSNDIQNQKLTNLHRNSNGVNKTANKYENRDQNNQLLRRYPSPSPEQRISKKYDSESNRYTEIFRIHNEHGKERDRTESNTNISRMGMEPEQFNSYNETEEVAISPTRSIQYGKIDLDRKRDNTKANCQTNREIKLSKTKIQDTSLFLNIMDRQKAQAAGTKECNTTIISNNTAISQINLQIAKLIANISAQFAQILLQMTVTTDIATSG</sequence>